<dbReference type="Proteomes" id="UP001482620">
    <property type="component" value="Unassembled WGS sequence"/>
</dbReference>
<reference evidence="2 3" key="1">
    <citation type="submission" date="2021-06" db="EMBL/GenBank/DDBJ databases">
        <authorList>
            <person name="Palmer J.M."/>
        </authorList>
    </citation>
    <scope>NUCLEOTIDE SEQUENCE [LARGE SCALE GENOMIC DNA]</scope>
    <source>
        <strain evidence="3">if_2019</strain>
        <tissue evidence="2">Muscle</tissue>
    </source>
</reference>
<organism evidence="2 3">
    <name type="scientific">Ilyodon furcidens</name>
    <name type="common">goldbreast splitfin</name>
    <dbReference type="NCBI Taxonomy" id="33524"/>
    <lineage>
        <taxon>Eukaryota</taxon>
        <taxon>Metazoa</taxon>
        <taxon>Chordata</taxon>
        <taxon>Craniata</taxon>
        <taxon>Vertebrata</taxon>
        <taxon>Euteleostomi</taxon>
        <taxon>Actinopterygii</taxon>
        <taxon>Neopterygii</taxon>
        <taxon>Teleostei</taxon>
        <taxon>Neoteleostei</taxon>
        <taxon>Acanthomorphata</taxon>
        <taxon>Ovalentaria</taxon>
        <taxon>Atherinomorphae</taxon>
        <taxon>Cyprinodontiformes</taxon>
        <taxon>Goodeidae</taxon>
        <taxon>Ilyodon</taxon>
    </lineage>
</organism>
<feature type="region of interest" description="Disordered" evidence="1">
    <location>
        <begin position="46"/>
        <end position="91"/>
    </location>
</feature>
<proteinExistence type="predicted"/>
<protein>
    <submittedName>
        <fullName evidence="2">Uncharacterized protein</fullName>
    </submittedName>
</protein>
<keyword evidence="3" id="KW-1185">Reference proteome</keyword>
<evidence type="ECO:0000313" key="2">
    <source>
        <dbReference type="EMBL" id="MEQ2220441.1"/>
    </source>
</evidence>
<evidence type="ECO:0000256" key="1">
    <source>
        <dbReference type="SAM" id="MobiDB-lite"/>
    </source>
</evidence>
<feature type="compositionally biased region" description="Basic and acidic residues" evidence="1">
    <location>
        <begin position="65"/>
        <end position="90"/>
    </location>
</feature>
<sequence length="119" mass="13512">MIDALHSSSPTEMPAPRELSEVLFRRKCVHVIIRLYKLVIQDLEMRSRSGPRHNNGMLSGWNQPSEEKRSGQGGRDEVEREGTHVKREGEEGAACFEGIHTTLCTVHWNKKGLCRQSTD</sequence>
<name>A0ABV0SJ28_9TELE</name>
<evidence type="ECO:0000313" key="3">
    <source>
        <dbReference type="Proteomes" id="UP001482620"/>
    </source>
</evidence>
<dbReference type="EMBL" id="JAHRIQ010000321">
    <property type="protein sequence ID" value="MEQ2220441.1"/>
    <property type="molecule type" value="Genomic_DNA"/>
</dbReference>
<comment type="caution">
    <text evidence="2">The sequence shown here is derived from an EMBL/GenBank/DDBJ whole genome shotgun (WGS) entry which is preliminary data.</text>
</comment>
<accession>A0ABV0SJ28</accession>
<gene>
    <name evidence="2" type="ORF">ILYODFUR_005489</name>
</gene>